<evidence type="ECO:0000313" key="2">
    <source>
        <dbReference type="EMBL" id="AMD90452.1"/>
    </source>
</evidence>
<dbReference type="AlphaFoldDB" id="A0A0X8JKP9"/>
<accession>A0A0X8JKP9</accession>
<evidence type="ECO:0000313" key="3">
    <source>
        <dbReference type="Proteomes" id="UP000069241"/>
    </source>
</evidence>
<organism evidence="2 3">
    <name type="scientific">Desulfovibrio fairfieldensis</name>
    <dbReference type="NCBI Taxonomy" id="44742"/>
    <lineage>
        <taxon>Bacteria</taxon>
        <taxon>Pseudomonadati</taxon>
        <taxon>Thermodesulfobacteriota</taxon>
        <taxon>Desulfovibrionia</taxon>
        <taxon>Desulfovibrionales</taxon>
        <taxon>Desulfovibrionaceae</taxon>
        <taxon>Desulfovibrio</taxon>
    </lineage>
</organism>
<feature type="domain" description="Autotransporter" evidence="1">
    <location>
        <begin position="518"/>
        <end position="800"/>
    </location>
</feature>
<name>A0A0X8JKP9_9BACT</name>
<proteinExistence type="predicted"/>
<dbReference type="SUPFAM" id="SSF51126">
    <property type="entry name" value="Pectin lyase-like"/>
    <property type="match status" value="1"/>
</dbReference>
<dbReference type="PROSITE" id="PS51208">
    <property type="entry name" value="AUTOTRANSPORTER"/>
    <property type="match status" value="1"/>
</dbReference>
<dbReference type="SMART" id="SM00869">
    <property type="entry name" value="Autotransporter"/>
    <property type="match status" value="1"/>
</dbReference>
<gene>
    <name evidence="2" type="ORF">AXF13_10185</name>
</gene>
<dbReference type="SUPFAM" id="SSF103515">
    <property type="entry name" value="Autotransporter"/>
    <property type="match status" value="1"/>
</dbReference>
<dbReference type="InterPro" id="IPR036709">
    <property type="entry name" value="Autotransporte_beta_dom_sf"/>
</dbReference>
<dbReference type="RefSeq" id="WP_062253024.1">
    <property type="nucleotide sequence ID" value="NZ_CP014229.1"/>
</dbReference>
<dbReference type="InterPro" id="IPR011050">
    <property type="entry name" value="Pectin_lyase_fold/virulence"/>
</dbReference>
<keyword evidence="3" id="KW-1185">Reference proteome</keyword>
<dbReference type="InterPro" id="IPR005546">
    <property type="entry name" value="Autotransporte_beta"/>
</dbReference>
<dbReference type="Pfam" id="PF03797">
    <property type="entry name" value="Autotransporter"/>
    <property type="match status" value="1"/>
</dbReference>
<dbReference type="EMBL" id="CP014229">
    <property type="protein sequence ID" value="AMD90452.1"/>
    <property type="molecule type" value="Genomic_DNA"/>
</dbReference>
<dbReference type="Proteomes" id="UP000069241">
    <property type="component" value="Chromosome"/>
</dbReference>
<reference evidence="3" key="1">
    <citation type="submission" date="2016-02" db="EMBL/GenBank/DDBJ databases">
        <authorList>
            <person name="Holder M.E."/>
            <person name="Ajami N.J."/>
            <person name="Petrosino J.F."/>
        </authorList>
    </citation>
    <scope>NUCLEOTIDE SEQUENCE [LARGE SCALE GENOMIC DNA]</scope>
    <source>
        <strain evidence="3">CCUG 45958</strain>
    </source>
</reference>
<dbReference type="KEGG" id="dfi:AXF13_10185"/>
<protein>
    <recommendedName>
        <fullName evidence="1">Autotransporter domain-containing protein</fullName>
    </recommendedName>
</protein>
<dbReference type="Gene3D" id="2.40.128.130">
    <property type="entry name" value="Autotransporter beta-domain"/>
    <property type="match status" value="1"/>
</dbReference>
<sequence length="800" mass="82380">MLTKGAIGNLVNKYRAVLKKCGLLNVFGSLAVVGALVPGGAGLAAAANWNDDEVVISGPETYTATNHKTSPTDVGGQNAQYLEAKKVIIRGGSLTISDGGRLTHYVYSGNPVFQGMDFRMESGSLNIDGSQGLATVDANTVTINGGTLTLTGKSDTAASAYIGGYKGMIVNDGAIVMNDNSQLFGGSVIGAQFKGGTVTMNGSNGKAAHIQFGGMGANSIEGNAVINVTGYGLITTGDNVNMAGGALNIAEAGNLTLGNGTDAAKLTQNGGTVTNAGKLVLAQNSTMAVNDGGTLAVADSGKITTTASYALTFNSGSLFNVSARSAGDGTGVIQGNGSVTVNDGAKLRISGAKANQQYTVTKGVTVTQTGNQDGWSGDNLLSSTSFLGFSFDAITGEVTTRAKSAAEALPTLDGELGRLAVGMYAAGRNDYFAAERGRRFLSRATDNNYITDAKQAAVTIESAARMALVGAVPQMTMAASNAAGNAVTQRTSLAQPGGNAIQSMAMDGSVSGASAGDASKTGFAMWIMPLYQSSNGWGLEGGGFNLDYSGGLGGVAIGADYTFDNAIRAGITFNIGGGYATGSGDFNETTNNMNFWGLGAYLGWAQNNFGVTADVNYTSTYNKLEQDLPAGMRMGKLKSDVTAYAISAGLRGEYKLETQYLDIIPHVGVRYMSLNTDEYDVKSGGTLLKGDGISQNIWTFPVGVAFSKQIATGNGWHVKPCLDLAVIPASGDIKARSDVRFTGVNGTAELDTQTMDYISYMGQAGLEFGNDNVSFGVNYNVQAGAHSTAHGVFGTFRYEF</sequence>
<evidence type="ECO:0000259" key="1">
    <source>
        <dbReference type="PROSITE" id="PS51208"/>
    </source>
</evidence>